<dbReference type="FunCoup" id="H3BD46">
    <property type="interactions" value="567"/>
</dbReference>
<evidence type="ECO:0000256" key="9">
    <source>
        <dbReference type="ARBA" id="ARBA00078215"/>
    </source>
</evidence>
<dbReference type="GO" id="GO:0010521">
    <property type="term" value="F:telomerase inhibitor activity"/>
    <property type="evidence" value="ECO:0007669"/>
    <property type="project" value="TreeGrafter"/>
</dbReference>
<reference evidence="11" key="3">
    <citation type="submission" date="2025-09" db="UniProtKB">
        <authorList>
            <consortium name="Ensembl"/>
        </authorList>
    </citation>
    <scope>IDENTIFICATION</scope>
</reference>
<proteinExistence type="inferred from homology"/>
<dbReference type="GO" id="GO:0042162">
    <property type="term" value="F:telomeric DNA binding"/>
    <property type="evidence" value="ECO:0007669"/>
    <property type="project" value="TreeGrafter"/>
</dbReference>
<evidence type="ECO:0000256" key="5">
    <source>
        <dbReference type="ARBA" id="ARBA00023125"/>
    </source>
</evidence>
<comment type="similarity">
    <text evidence="7">Belongs to the TEN1 family.</text>
</comment>
<dbReference type="GO" id="GO:0003697">
    <property type="term" value="F:single-stranded DNA binding"/>
    <property type="evidence" value="ECO:0007669"/>
    <property type="project" value="InterPro"/>
</dbReference>
<dbReference type="FunFam" id="2.40.50.140:FF:000203">
    <property type="entry name" value="TEN1 subunit of CST complex"/>
    <property type="match status" value="1"/>
</dbReference>
<dbReference type="Gene3D" id="2.40.50.140">
    <property type="entry name" value="Nucleic acid-binding proteins"/>
    <property type="match status" value="1"/>
</dbReference>
<dbReference type="Bgee" id="ENSLACG00000017424">
    <property type="expression patterns" value="Expressed in chordate pharynx and 6 other cell types or tissues"/>
</dbReference>
<evidence type="ECO:0000313" key="11">
    <source>
        <dbReference type="Ensembl" id="ENSLACP00000019817.1"/>
    </source>
</evidence>
<evidence type="ECO:0000313" key="12">
    <source>
        <dbReference type="Proteomes" id="UP000008672"/>
    </source>
</evidence>
<dbReference type="eggNOG" id="ENOG502S4ES">
    <property type="taxonomic scope" value="Eukaryota"/>
</dbReference>
<dbReference type="InterPro" id="IPR029146">
    <property type="entry name" value="Ten1_animal_plant"/>
</dbReference>
<evidence type="ECO:0000256" key="3">
    <source>
        <dbReference type="ARBA" id="ARBA00022454"/>
    </source>
</evidence>
<dbReference type="Ensembl" id="ENSLACT00000019955.1">
    <property type="protein sequence ID" value="ENSLACP00000019817.1"/>
    <property type="gene ID" value="ENSLACG00000017424.2"/>
</dbReference>
<name>H3BD46_LATCH</name>
<comment type="subcellular location">
    <subcellularLocation>
        <location evidence="2">Chromosome</location>
        <location evidence="2">Telomere</location>
    </subcellularLocation>
    <subcellularLocation>
        <location evidence="1">Nucleus</location>
    </subcellularLocation>
</comment>
<dbReference type="GO" id="GO:1990879">
    <property type="term" value="C:CST complex"/>
    <property type="evidence" value="ECO:0007669"/>
    <property type="project" value="InterPro"/>
</dbReference>
<organism evidence="11 12">
    <name type="scientific">Latimeria chalumnae</name>
    <name type="common">Coelacanth</name>
    <dbReference type="NCBI Taxonomy" id="7897"/>
    <lineage>
        <taxon>Eukaryota</taxon>
        <taxon>Metazoa</taxon>
        <taxon>Chordata</taxon>
        <taxon>Craniata</taxon>
        <taxon>Vertebrata</taxon>
        <taxon>Euteleostomi</taxon>
        <taxon>Coelacanthiformes</taxon>
        <taxon>Coelacanthidae</taxon>
        <taxon>Latimeria</taxon>
    </lineage>
</organism>
<evidence type="ECO:0000256" key="4">
    <source>
        <dbReference type="ARBA" id="ARBA00022895"/>
    </source>
</evidence>
<dbReference type="STRING" id="7897.ENSLACP00000019817"/>
<evidence type="ECO:0000256" key="1">
    <source>
        <dbReference type="ARBA" id="ARBA00004123"/>
    </source>
</evidence>
<protein>
    <recommendedName>
        <fullName evidence="8">CST complex subunit TEN1</fullName>
    </recommendedName>
    <alternativeName>
        <fullName evidence="10">Protein telomeric pathways with STN1 homolog</fullName>
    </alternativeName>
    <alternativeName>
        <fullName evidence="9">Telomere length regulation protein TEN1 homolog</fullName>
    </alternativeName>
</protein>
<reference evidence="12" key="1">
    <citation type="submission" date="2011-08" db="EMBL/GenBank/DDBJ databases">
        <title>The draft genome of Latimeria chalumnae.</title>
        <authorList>
            <person name="Di Palma F."/>
            <person name="Alfoldi J."/>
            <person name="Johnson J."/>
            <person name="Berlin A."/>
            <person name="Gnerre S."/>
            <person name="Jaffe D."/>
            <person name="MacCallum I."/>
            <person name="Young S."/>
            <person name="Walker B.J."/>
            <person name="Lander E."/>
            <person name="Lindblad-Toh K."/>
        </authorList>
    </citation>
    <scope>NUCLEOTIDE SEQUENCE [LARGE SCALE GENOMIC DNA]</scope>
    <source>
        <strain evidence="12">Wild caught</strain>
    </source>
</reference>
<dbReference type="OMA" id="PWEVNSG"/>
<keyword evidence="6" id="KW-0539">Nucleus</keyword>
<dbReference type="GO" id="GO:0032211">
    <property type="term" value="P:negative regulation of telomere maintenance via telomerase"/>
    <property type="evidence" value="ECO:0007669"/>
    <property type="project" value="TreeGrafter"/>
</dbReference>
<keyword evidence="12" id="KW-1185">Reference proteome</keyword>
<dbReference type="Pfam" id="PF15490">
    <property type="entry name" value="Ten1_2"/>
    <property type="match status" value="1"/>
</dbReference>
<keyword evidence="3" id="KW-0158">Chromosome</keyword>
<keyword evidence="5" id="KW-0238">DNA-binding</keyword>
<dbReference type="InParanoid" id="H3BD46"/>
<dbReference type="Proteomes" id="UP000008672">
    <property type="component" value="Unassembled WGS sequence"/>
</dbReference>
<dbReference type="PANTHER" id="PTHR33905">
    <property type="entry name" value="CST COMPLEX SUBUNIT TEN1"/>
    <property type="match status" value="1"/>
</dbReference>
<keyword evidence="4" id="KW-0779">Telomere</keyword>
<accession>H3BD46</accession>
<sequence>MNLPEAGQYKFLWEISLGEIQEGKSVRTFGRLISYDAEQSEVILATQHDSSQYQVIVSTTFVEPFQPHFGTPYITLGEIQKKEGDQVQIKARILTCVDGINVSLLEHAIKEQRRYFQEREGRQ</sequence>
<dbReference type="PANTHER" id="PTHR33905:SF1">
    <property type="entry name" value="CST COMPLEX SUBUNIT TEN1"/>
    <property type="match status" value="1"/>
</dbReference>
<gene>
    <name evidence="11" type="primary">TEN1</name>
</gene>
<evidence type="ECO:0000256" key="7">
    <source>
        <dbReference type="ARBA" id="ARBA00061044"/>
    </source>
</evidence>
<dbReference type="HOGENOM" id="CLU_139244_0_0_1"/>
<reference evidence="11" key="2">
    <citation type="submission" date="2025-08" db="UniProtKB">
        <authorList>
            <consortium name="Ensembl"/>
        </authorList>
    </citation>
    <scope>IDENTIFICATION</scope>
</reference>
<evidence type="ECO:0000256" key="8">
    <source>
        <dbReference type="ARBA" id="ARBA00068173"/>
    </source>
</evidence>
<evidence type="ECO:0000256" key="6">
    <source>
        <dbReference type="ARBA" id="ARBA00023242"/>
    </source>
</evidence>
<evidence type="ECO:0000256" key="10">
    <source>
        <dbReference type="ARBA" id="ARBA00079840"/>
    </source>
</evidence>
<evidence type="ECO:0000256" key="2">
    <source>
        <dbReference type="ARBA" id="ARBA00004574"/>
    </source>
</evidence>
<dbReference type="AlphaFoldDB" id="H3BD46"/>
<dbReference type="InterPro" id="IPR012340">
    <property type="entry name" value="NA-bd_OB-fold"/>
</dbReference>
<dbReference type="EMBL" id="AFYH01045995">
    <property type="status" value="NOT_ANNOTATED_CDS"/>
    <property type="molecule type" value="Genomic_DNA"/>
</dbReference>
<dbReference type="GeneTree" id="ENSGT00390000017589"/>